<keyword evidence="2" id="KW-0539">Nucleus</keyword>
<organism evidence="5 6">
    <name type="scientific">Alternaria burnsii</name>
    <dbReference type="NCBI Taxonomy" id="1187904"/>
    <lineage>
        <taxon>Eukaryota</taxon>
        <taxon>Fungi</taxon>
        <taxon>Dikarya</taxon>
        <taxon>Ascomycota</taxon>
        <taxon>Pezizomycotina</taxon>
        <taxon>Dothideomycetes</taxon>
        <taxon>Pleosporomycetidae</taxon>
        <taxon>Pleosporales</taxon>
        <taxon>Pleosporineae</taxon>
        <taxon>Pleosporaceae</taxon>
        <taxon>Alternaria</taxon>
        <taxon>Alternaria sect. Alternaria</taxon>
    </lineage>
</organism>
<evidence type="ECO:0000313" key="6">
    <source>
        <dbReference type="Proteomes" id="UP000596902"/>
    </source>
</evidence>
<dbReference type="GO" id="GO:0003677">
    <property type="term" value="F:DNA binding"/>
    <property type="evidence" value="ECO:0007669"/>
    <property type="project" value="InterPro"/>
</dbReference>
<dbReference type="RefSeq" id="XP_038781806.1">
    <property type="nucleotide sequence ID" value="XM_038935556.1"/>
</dbReference>
<dbReference type="EMBL" id="JAAABM010000022">
    <property type="protein sequence ID" value="KAF7671434.1"/>
    <property type="molecule type" value="Genomic_DNA"/>
</dbReference>
<dbReference type="SUPFAM" id="SSF51735">
    <property type="entry name" value="NAD(P)-binding Rossmann-fold domains"/>
    <property type="match status" value="1"/>
</dbReference>
<dbReference type="InterPro" id="IPR001619">
    <property type="entry name" value="Sec1-like"/>
</dbReference>
<feature type="domain" description="Xylanolytic transcriptional activator regulatory" evidence="4">
    <location>
        <begin position="1312"/>
        <end position="1387"/>
    </location>
</feature>
<dbReference type="InterPro" id="IPR043127">
    <property type="entry name" value="Sec-1-like_dom3a"/>
</dbReference>
<feature type="region of interest" description="Disordered" evidence="3">
    <location>
        <begin position="996"/>
        <end position="1056"/>
    </location>
</feature>
<feature type="non-terminal residue" evidence="5">
    <location>
        <position position="1742"/>
    </location>
</feature>
<name>A0A8H7B207_9PLEO</name>
<feature type="region of interest" description="Disordered" evidence="3">
    <location>
        <begin position="1068"/>
        <end position="1093"/>
    </location>
</feature>
<comment type="caution">
    <text evidence="5">The sequence shown here is derived from an EMBL/GenBank/DDBJ whole genome shotgun (WGS) entry which is preliminary data.</text>
</comment>
<keyword evidence="6" id="KW-1185">Reference proteome</keyword>
<evidence type="ECO:0000313" key="5">
    <source>
        <dbReference type="EMBL" id="KAF7671434.1"/>
    </source>
</evidence>
<dbReference type="Gene3D" id="1.25.40.60">
    <property type="match status" value="1"/>
</dbReference>
<feature type="compositionally biased region" description="Acidic residues" evidence="3">
    <location>
        <begin position="1079"/>
        <end position="1093"/>
    </location>
</feature>
<dbReference type="InterPro" id="IPR043154">
    <property type="entry name" value="Sec-1-like_dom1"/>
</dbReference>
<dbReference type="GO" id="GO:0016192">
    <property type="term" value="P:vesicle-mediated transport"/>
    <property type="evidence" value="ECO:0007669"/>
    <property type="project" value="InterPro"/>
</dbReference>
<evidence type="ECO:0000256" key="1">
    <source>
        <dbReference type="ARBA" id="ARBA00009884"/>
    </source>
</evidence>
<dbReference type="Pfam" id="PF04082">
    <property type="entry name" value="Fungal_trans"/>
    <property type="match status" value="1"/>
</dbReference>
<dbReference type="CDD" id="cd12148">
    <property type="entry name" value="fungal_TF_MHR"/>
    <property type="match status" value="1"/>
</dbReference>
<dbReference type="SMART" id="SM00906">
    <property type="entry name" value="Fungal_trans"/>
    <property type="match status" value="1"/>
</dbReference>
<protein>
    <submittedName>
        <fullName evidence="5">Dna binding</fullName>
    </submittedName>
</protein>
<dbReference type="SUPFAM" id="SSF56815">
    <property type="entry name" value="Sec1/munc18-like (SM) proteins"/>
    <property type="match status" value="1"/>
</dbReference>
<comment type="similarity">
    <text evidence="1">Belongs to the STXBP/unc-18/SEC1 family.</text>
</comment>
<dbReference type="Proteomes" id="UP000596902">
    <property type="component" value="Unassembled WGS sequence"/>
</dbReference>
<dbReference type="Pfam" id="PF00995">
    <property type="entry name" value="Sec1"/>
    <property type="match status" value="1"/>
</dbReference>
<accession>A0A8H7B207</accession>
<reference evidence="5" key="2">
    <citation type="submission" date="2020-08" db="EMBL/GenBank/DDBJ databases">
        <title>Draft Genome Sequence of Cumin Blight Pathogen Alternaria burnsii.</title>
        <authorList>
            <person name="Feng Z."/>
        </authorList>
    </citation>
    <scope>NUCLEOTIDE SEQUENCE</scope>
    <source>
        <strain evidence="5">CBS107.38</strain>
    </source>
</reference>
<gene>
    <name evidence="5" type="ORF">GT037_010509</name>
</gene>
<dbReference type="Gene3D" id="3.40.50.1910">
    <property type="match status" value="1"/>
</dbReference>
<dbReference type="Gene3D" id="3.40.50.720">
    <property type="entry name" value="NAD(P)-binding Rossmann-like Domain"/>
    <property type="match status" value="1"/>
</dbReference>
<dbReference type="GO" id="GO:0008270">
    <property type="term" value="F:zinc ion binding"/>
    <property type="evidence" value="ECO:0007669"/>
    <property type="project" value="InterPro"/>
</dbReference>
<dbReference type="InterPro" id="IPR036291">
    <property type="entry name" value="NAD(P)-bd_dom_sf"/>
</dbReference>
<dbReference type="InterPro" id="IPR007219">
    <property type="entry name" value="XnlR_reg_dom"/>
</dbReference>
<dbReference type="GeneID" id="62208734"/>
<feature type="compositionally biased region" description="Basic and acidic residues" evidence="3">
    <location>
        <begin position="996"/>
        <end position="1009"/>
    </location>
</feature>
<dbReference type="PANTHER" id="PTHR11679">
    <property type="entry name" value="VESICLE PROTEIN SORTING-ASSOCIATED"/>
    <property type="match status" value="1"/>
</dbReference>
<dbReference type="GO" id="GO:0006351">
    <property type="term" value="P:DNA-templated transcription"/>
    <property type="evidence" value="ECO:0007669"/>
    <property type="project" value="InterPro"/>
</dbReference>
<sequence length="1742" mass="193218">ILTGFSTGATGYIGGDALYAVANAYPDLEITALVRNSDKGAKVAAQYPKTRLVYGTLDSTELLTTEASNADIVLHCADCDHVAAANAIVAGLARSGRKTYLIHTSGTGVLSFPDIENNTFGIKREKTFDDWDNIGEVTSIPDVALHRNVDKIILASNEVSAGNIQSAIVCPPCINGPGRGPDNQRSVQVYDMAKVALKRMKAFAVGDGDNIWTQVHVQDLSDVFLALVTAALSPDGGKATWNKEGYYFAESGEFRWGDISSKISEVAFKNKLINHEGVDKVSKEEADELRPAGSYLWGTNSRCKAIRANKLFGWTPKQKSVFDLMPEILDAEAKALGRIRQHAEEAAEGRILKYYVLGNKMQRVIVEVCACLGAVSKANWLTGNSFATMDIIQAVSGYITKMVSVGDTAATGTSAAKMKILLLDNETVPIVSTATTQSALLNHEVYLTDRIDNPKREKMRHLRCLCFVRPSPESIQSLIEELREPKYGEYNIYFSNIIKKSSLERLAEADDHEVVRAIQEYFADFLVINPDLMSLNLGFPDHRIWSTSPDSWNQDALHRSTEAVMALLLSLKKKPLIRYQKNSLLVKKLATEVRYHMTQEEQLFDFRKTDTPPILLIVDRRDDPVTPLLTQWTYQAMVHELLGIHNGRVDLRDVPEIRPELKEIVLSQDQDPFFKKNMYLNFGDLGQNAKEYVEQFASKQQGSQKLDSIADMKRFIEDFPEFRKLSGNVTKHVTLVGELSRRVGEESLLDISELEQSLACTDNHNNDVKSLQKIIQDPRVPANNKLRLVAIYALRYSKASSNSTAMLLDLLAVAGGLSRHRINLITKLLTYHDSLQATTAAGGVPDLFQPGSFFGGARDRLKGLKGVENVYTQHSPRLEATLQDMIKGRLSQQLYPFVEGGGSTKDKPQDIIVFMVGGATYEEAKMVAQVNASSPGIRVVLGGTTVHNSTSFLEEVEDAVDSWPEPPATSAAARLKRENCTAFGRECVFITVPESAARKKEREQRERAQSKSGTGVTIPDWTKNLPVRTQSSASVHDGYDNAGSVDTTTPGTPPRDYEWEAYQQDVEPETDAWERLPAEPEETQDDVYEDENDDEDQIATDLTIRIGRMIICENVTGFFRPQYAEELGKLLSESFTPSSSVTGQRATQSSALLSAEQMPSLAPSLNLLLGGSLPIHQNNEVEAPQLPTKMEAEGLLQRYTEAVSPLAHVLHLPSFKRMFDRFWMNLEIGNPNQNSCTALILAVCMAAAASVSPLQAKSQFGITKEDLFLRLQKATERALLRANWAKTSNIRTLQALTIYLIPLCRAQISRATSVVVGALVRLAQCIGIHRMSHSSANSLTPLQRHVRSLLWYQICFLDFKTAEAQGPHPSIRSDDFDIALPLNVDDDVFEFGSPKWQQNPTSTTGWSDVTLSLIRYECNEIHRLIFRGRIEMDRKHITLHDLRARVEAKKRQIQSKYLQYLDANAPIQRYAGLVATLLMSRCDSMLLYRHLPQTSLQPRSESENRLRDVLLTAALTTLEIGATLDTLPSLSSWAWYSTTYQQYHAVLLLLTELYRTPDLPRKERMATIIDHIFGHCYGVGVRERCSDLLFTVKENLEAFYVMKGFNKKRQQVAPQQHPTLQPLPSFGGSVTSPGFGAQQTPNNNIHSQLQRTPTTGTLDGLNVDFDSILGSLNGGGGGGGGGSDQDFDVWGGMNGGAGQDTGAIFVPVDTGHHGEFGTTSPNGGLQQWENWNFPPQQAKYEQ</sequence>
<evidence type="ECO:0000259" key="4">
    <source>
        <dbReference type="SMART" id="SM00906"/>
    </source>
</evidence>
<reference evidence="5" key="1">
    <citation type="submission" date="2020-01" db="EMBL/GenBank/DDBJ databases">
        <authorList>
            <person name="Feng Z.H.Z."/>
        </authorList>
    </citation>
    <scope>NUCLEOTIDE SEQUENCE</scope>
    <source>
        <strain evidence="5">CBS107.38</strain>
    </source>
</reference>
<evidence type="ECO:0000256" key="2">
    <source>
        <dbReference type="ARBA" id="ARBA00023242"/>
    </source>
</evidence>
<dbReference type="Gene3D" id="3.90.830.10">
    <property type="entry name" value="Syntaxin Binding Protein 1, Chain A, domain 2"/>
    <property type="match status" value="1"/>
</dbReference>
<dbReference type="InterPro" id="IPR036045">
    <property type="entry name" value="Sec1-like_sf"/>
</dbReference>
<dbReference type="Gene3D" id="3.40.50.2060">
    <property type="match status" value="1"/>
</dbReference>
<dbReference type="InterPro" id="IPR027482">
    <property type="entry name" value="Sec1-like_dom2"/>
</dbReference>
<evidence type="ECO:0000256" key="3">
    <source>
        <dbReference type="SAM" id="MobiDB-lite"/>
    </source>
</evidence>
<proteinExistence type="inferred from homology"/>